<organism evidence="1 2">
    <name type="scientific">Lunatimonas lonarensis</name>
    <dbReference type="NCBI Taxonomy" id="1232681"/>
    <lineage>
        <taxon>Bacteria</taxon>
        <taxon>Pseudomonadati</taxon>
        <taxon>Bacteroidota</taxon>
        <taxon>Cytophagia</taxon>
        <taxon>Cytophagales</taxon>
        <taxon>Cyclobacteriaceae</taxon>
    </lineage>
</organism>
<name>R7ZY18_9BACT</name>
<dbReference type="AlphaFoldDB" id="R7ZY18"/>
<comment type="caution">
    <text evidence="1">The sequence shown here is derived from an EMBL/GenBank/DDBJ whole genome shotgun (WGS) entry which is preliminary data.</text>
</comment>
<proteinExistence type="predicted"/>
<reference evidence="1 2" key="1">
    <citation type="submission" date="2013-02" db="EMBL/GenBank/DDBJ databases">
        <title>A novel strain isolated from Lonar lake, Maharashtra, India.</title>
        <authorList>
            <person name="Singh A."/>
        </authorList>
    </citation>
    <scope>NUCLEOTIDE SEQUENCE [LARGE SCALE GENOMIC DNA]</scope>
    <source>
        <strain evidence="1 2">AK24</strain>
    </source>
</reference>
<evidence type="ECO:0000313" key="2">
    <source>
        <dbReference type="Proteomes" id="UP000013909"/>
    </source>
</evidence>
<gene>
    <name evidence="1" type="ORF">ADIS_0506</name>
</gene>
<protein>
    <submittedName>
        <fullName evidence="1">Uncharacterized protein</fullName>
    </submittedName>
</protein>
<keyword evidence="2" id="KW-1185">Reference proteome</keyword>
<sequence>MKGWLGTLLFALLLGDGLAQTMDTVFFGRAGPYCREAKKNPVRNPPFQGRKL</sequence>
<dbReference type="RefSeq" id="WP_010852655.1">
    <property type="nucleotide sequence ID" value="NZ_AQHR01000021.1"/>
</dbReference>
<dbReference type="Proteomes" id="UP000013909">
    <property type="component" value="Unassembled WGS sequence"/>
</dbReference>
<evidence type="ECO:0000313" key="1">
    <source>
        <dbReference type="EMBL" id="EON78913.1"/>
    </source>
</evidence>
<dbReference type="EMBL" id="AQHR01000021">
    <property type="protein sequence ID" value="EON78913.1"/>
    <property type="molecule type" value="Genomic_DNA"/>
</dbReference>
<accession>R7ZY18</accession>
<dbReference type="STRING" id="1232681.ADIS_0506"/>